<evidence type="ECO:0000256" key="4">
    <source>
        <dbReference type="ARBA" id="ARBA00022598"/>
    </source>
</evidence>
<dbReference type="RefSeq" id="WP_012022192.1">
    <property type="nucleotide sequence ID" value="NZ_AP019770.1"/>
</dbReference>
<dbReference type="EMBL" id="CP012176">
    <property type="protein sequence ID" value="AKV84147.1"/>
    <property type="molecule type" value="Genomic_DNA"/>
</dbReference>
<evidence type="ECO:0000313" key="25">
    <source>
        <dbReference type="Proteomes" id="UP000068832"/>
    </source>
</evidence>
<evidence type="ECO:0000313" key="24">
    <source>
        <dbReference type="Proteomes" id="UP000062475"/>
    </source>
</evidence>
<dbReference type="PATRIC" id="fig|43687.5.peg.2426"/>
<evidence type="ECO:0000313" key="20">
    <source>
        <dbReference type="Proteomes" id="UP000029084"/>
    </source>
</evidence>
<dbReference type="EMBL" id="CP008822">
    <property type="protein sequence ID" value="AIM28388.1"/>
    <property type="molecule type" value="Genomic_DNA"/>
</dbReference>
<dbReference type="Proteomes" id="UP000029084">
    <property type="component" value="Chromosome"/>
</dbReference>
<dbReference type="GO" id="GO:0004821">
    <property type="term" value="F:histidine-tRNA ligase activity"/>
    <property type="evidence" value="ECO:0007669"/>
    <property type="project" value="UniProtKB-UniRule"/>
</dbReference>
<name>A0A088E8P4_9CREN</name>
<dbReference type="PANTHER" id="PTHR43707">
    <property type="entry name" value="HISTIDYL-TRNA SYNTHETASE"/>
    <property type="match status" value="1"/>
</dbReference>
<keyword evidence="6 10" id="KW-0067">ATP-binding</keyword>
<evidence type="ECO:0000313" key="16">
    <source>
        <dbReference type="EMBL" id="AKV77413.1"/>
    </source>
</evidence>
<dbReference type="Proteomes" id="UP000061362">
    <property type="component" value="Chromosome"/>
</dbReference>
<keyword evidence="12" id="KW-0175">Coiled coil</keyword>
<evidence type="ECO:0000313" key="18">
    <source>
        <dbReference type="EMBL" id="AKV81910.1"/>
    </source>
</evidence>
<dbReference type="GeneID" id="97612629"/>
<dbReference type="InterPro" id="IPR015807">
    <property type="entry name" value="His-tRNA-ligase"/>
</dbReference>
<dbReference type="InterPro" id="IPR004517">
    <property type="entry name" value="HisZ"/>
</dbReference>
<evidence type="ECO:0000259" key="13">
    <source>
        <dbReference type="PROSITE" id="PS50862"/>
    </source>
</evidence>
<feature type="binding site" evidence="11">
    <location>
        <position position="109"/>
    </location>
    <ligand>
        <name>L-histidine</name>
        <dbReference type="ChEBI" id="CHEBI:57595"/>
    </ligand>
</feature>
<dbReference type="EMBL" id="CP012174">
    <property type="protein sequence ID" value="AKV79665.1"/>
    <property type="molecule type" value="Genomic_DNA"/>
</dbReference>
<dbReference type="PROSITE" id="PS50862">
    <property type="entry name" value="AA_TRNA_LIGASE_II"/>
    <property type="match status" value="1"/>
</dbReference>
<dbReference type="InterPro" id="IPR045864">
    <property type="entry name" value="aa-tRNA-synth_II/BPL/LPL"/>
</dbReference>
<keyword evidence="4 10" id="KW-0436">Ligase</keyword>
<comment type="catalytic activity">
    <reaction evidence="9 10">
        <text>tRNA(His) + L-histidine + ATP = L-histidyl-tRNA(His) + AMP + diphosphate + H(+)</text>
        <dbReference type="Rhea" id="RHEA:17313"/>
        <dbReference type="Rhea" id="RHEA-COMP:9665"/>
        <dbReference type="Rhea" id="RHEA-COMP:9689"/>
        <dbReference type="ChEBI" id="CHEBI:15378"/>
        <dbReference type="ChEBI" id="CHEBI:30616"/>
        <dbReference type="ChEBI" id="CHEBI:33019"/>
        <dbReference type="ChEBI" id="CHEBI:57595"/>
        <dbReference type="ChEBI" id="CHEBI:78442"/>
        <dbReference type="ChEBI" id="CHEBI:78527"/>
        <dbReference type="ChEBI" id="CHEBI:456215"/>
        <dbReference type="EC" id="6.1.1.21"/>
    </reaction>
</comment>
<evidence type="ECO:0000313" key="15">
    <source>
        <dbReference type="EMBL" id="AKV75177.1"/>
    </source>
</evidence>
<evidence type="ECO:0000313" key="19">
    <source>
        <dbReference type="EMBL" id="AKV84147.1"/>
    </source>
</evidence>
<evidence type="ECO:0000256" key="11">
    <source>
        <dbReference type="PIRSR" id="PIRSR001549-1"/>
    </source>
</evidence>
<evidence type="ECO:0000256" key="7">
    <source>
        <dbReference type="ARBA" id="ARBA00022917"/>
    </source>
</evidence>
<evidence type="ECO:0000256" key="3">
    <source>
        <dbReference type="ARBA" id="ARBA00022490"/>
    </source>
</evidence>
<evidence type="ECO:0000256" key="6">
    <source>
        <dbReference type="ARBA" id="ARBA00022840"/>
    </source>
</evidence>
<evidence type="ECO:0000256" key="5">
    <source>
        <dbReference type="ARBA" id="ARBA00022741"/>
    </source>
</evidence>
<reference evidence="19 21" key="3">
    <citation type="submission" date="2015-07" db="EMBL/GenBank/DDBJ databases">
        <title>Physiological, transcriptional responses and genome re-sequencing of acid resistant extremely thermoacidophilic Metallosphaera sedula SARC-M1.</title>
        <authorList>
            <person name="Ai C."/>
            <person name="McCarthy S."/>
            <person name="Eckrich V."/>
            <person name="Rudrappa D."/>
            <person name="Qiu G."/>
            <person name="Blum P."/>
        </authorList>
    </citation>
    <scope>NUCLEOTIDE SEQUENCE [LARGE SCALE GENOMIC DNA]</scope>
    <source>
        <strain evidence="19 21">SARC-M1</strain>
    </source>
</reference>
<evidence type="ECO:0000313" key="17">
    <source>
        <dbReference type="EMBL" id="AKV79665.1"/>
    </source>
</evidence>
<dbReference type="HAMAP" id="MF_00125">
    <property type="entry name" value="HisZ"/>
    <property type="match status" value="1"/>
</dbReference>
<keyword evidence="5 10" id="KW-0547">Nucleotide-binding</keyword>
<dbReference type="Proteomes" id="UP000068832">
    <property type="component" value="Chromosome"/>
</dbReference>
<dbReference type="Gene3D" id="3.30.930.10">
    <property type="entry name" value="Bira Bifunctional Protein, Domain 2"/>
    <property type="match status" value="1"/>
</dbReference>
<dbReference type="Pfam" id="PF03129">
    <property type="entry name" value="HGTP_anticodon"/>
    <property type="match status" value="1"/>
</dbReference>
<dbReference type="InterPro" id="IPR041715">
    <property type="entry name" value="HisRS-like_core"/>
</dbReference>
<dbReference type="Pfam" id="PF13393">
    <property type="entry name" value="tRNA-synt_His"/>
    <property type="match status" value="1"/>
</dbReference>
<dbReference type="Proteomes" id="UP000062475">
    <property type="component" value="Chromosome"/>
</dbReference>
<dbReference type="EMBL" id="CP012173">
    <property type="protein sequence ID" value="AKV77413.1"/>
    <property type="molecule type" value="Genomic_DNA"/>
</dbReference>
<dbReference type="CDD" id="cd00773">
    <property type="entry name" value="HisRS-like_core"/>
    <property type="match status" value="1"/>
</dbReference>
<evidence type="ECO:0000256" key="2">
    <source>
        <dbReference type="ARBA" id="ARBA00008226"/>
    </source>
</evidence>
<dbReference type="InterPro" id="IPR006195">
    <property type="entry name" value="aa-tRNA-synth_II"/>
</dbReference>
<evidence type="ECO:0000256" key="10">
    <source>
        <dbReference type="HAMAP-Rule" id="MF_00127"/>
    </source>
</evidence>
<evidence type="ECO:0000256" key="1">
    <source>
        <dbReference type="ARBA" id="ARBA00004496"/>
    </source>
</evidence>
<feature type="binding site" evidence="11">
    <location>
        <position position="127"/>
    </location>
    <ligand>
        <name>L-histidine</name>
        <dbReference type="ChEBI" id="CHEBI:57595"/>
    </ligand>
</feature>
<feature type="binding site" evidence="11">
    <location>
        <position position="123"/>
    </location>
    <ligand>
        <name>L-histidine</name>
        <dbReference type="ChEBI" id="CHEBI:57595"/>
    </ligand>
</feature>
<dbReference type="GO" id="GO:0005737">
    <property type="term" value="C:cytoplasm"/>
    <property type="evidence" value="ECO:0007669"/>
    <property type="project" value="UniProtKB-SubCell"/>
</dbReference>
<reference evidence="22 23" key="2">
    <citation type="journal article" date="2015" name="Genome Announc.">
        <title>Complete Genome Sequences of Evolved Arsenate-Resistant Metallosphaera sedula Strains.</title>
        <authorList>
            <person name="Ai C."/>
            <person name="McCarthy S."/>
            <person name="Schackwitz W."/>
            <person name="Martin J."/>
            <person name="Lipzen A."/>
            <person name="Blum P."/>
        </authorList>
    </citation>
    <scope>NUCLEOTIDE SEQUENCE [LARGE SCALE GENOMIC DNA]</scope>
    <source>
        <strain evidence="17 23">ARS120-1</strain>
        <strain evidence="18 22">ARS120-2</strain>
        <strain evidence="15 25">ARS50-1</strain>
        <strain evidence="16 24">ARS50-2</strain>
    </source>
</reference>
<dbReference type="SMR" id="A0A088E8P4"/>
<evidence type="ECO:0000313" key="14">
    <source>
        <dbReference type="EMBL" id="AIM28388.1"/>
    </source>
</evidence>
<accession>A0A088E8P4</accession>
<sequence>MVSYEPMRGMEDYFDVDSKIIRWIESNFRETVEKAGYKEAMTPIVEDFELFSLKGGEELRNTMYVFKDKGEREVALRPEITPSIVRLYLNSLQHYPKPLRIFYIGRVYRYDEPQQGRYREFRQAGVELLGSDSILADIEVLHLLENFYRRINLKDKISLKINNIGIFRIIFNKLSFDEQVQEHLLHLLDKGKIEEAEKILDEKIRDNSKIRQFIYTLITNGRSLKLEEAMREAEKTELSELVNEIENLKLISEILSSLNLDHIVDLGFVRGLAYYTGPIFEVVKRDLPFSIAGGGRYDSLVEVYGGNRTPAVGFAIGIERTMYALNKDGIKFDSNAPLVAVVALDRSVIPHALSIVSMLRDKGFITVLNNKEIPLSKLVPLYAEQGFTHLIIMGQKEITSGKVTVRNLVKREQITTDVKELTNVITAPDK</sequence>
<evidence type="ECO:0000313" key="22">
    <source>
        <dbReference type="Proteomes" id="UP000061362"/>
    </source>
</evidence>
<evidence type="ECO:0000313" key="23">
    <source>
        <dbReference type="Proteomes" id="UP000062398"/>
    </source>
</evidence>
<feature type="coiled-coil region" evidence="12">
    <location>
        <begin position="224"/>
        <end position="251"/>
    </location>
</feature>
<dbReference type="PIRSF" id="PIRSF001549">
    <property type="entry name" value="His-tRNA_synth"/>
    <property type="match status" value="1"/>
</dbReference>
<dbReference type="OrthoDB" id="8659at2157"/>
<keyword evidence="7 10" id="KW-0648">Protein biosynthesis</keyword>
<organism evidence="14 20">
    <name type="scientific">Metallosphaera sedula</name>
    <dbReference type="NCBI Taxonomy" id="43687"/>
    <lineage>
        <taxon>Archaea</taxon>
        <taxon>Thermoproteota</taxon>
        <taxon>Thermoprotei</taxon>
        <taxon>Sulfolobales</taxon>
        <taxon>Sulfolobaceae</taxon>
        <taxon>Metallosphaera</taxon>
    </lineage>
</organism>
<keyword evidence="8 10" id="KW-0030">Aminoacyl-tRNA synthetase</keyword>
<comment type="subcellular location">
    <subcellularLocation>
        <location evidence="1 10">Cytoplasm</location>
    </subcellularLocation>
</comment>
<dbReference type="AlphaFoldDB" id="A0A088E8P4"/>
<dbReference type="EC" id="6.1.1.21" evidence="10"/>
<dbReference type="HAMAP" id="MF_00127">
    <property type="entry name" value="His_tRNA_synth"/>
    <property type="match status" value="1"/>
</dbReference>
<evidence type="ECO:0000256" key="12">
    <source>
        <dbReference type="SAM" id="Coils"/>
    </source>
</evidence>
<dbReference type="EMBL" id="CP012175">
    <property type="protein sequence ID" value="AKV81910.1"/>
    <property type="molecule type" value="Genomic_DNA"/>
</dbReference>
<dbReference type="InterPro" id="IPR004154">
    <property type="entry name" value="Anticodon-bd"/>
</dbReference>
<feature type="binding site" evidence="11">
    <location>
        <begin position="79"/>
        <end position="81"/>
    </location>
    <ligand>
        <name>L-histidine</name>
        <dbReference type="ChEBI" id="CHEBI:57595"/>
    </ligand>
</feature>
<proteinExistence type="inferred from homology"/>
<dbReference type="InterPro" id="IPR036621">
    <property type="entry name" value="Anticodon-bd_dom_sf"/>
</dbReference>
<dbReference type="InterPro" id="IPR004516">
    <property type="entry name" value="HisRS/HisZ"/>
</dbReference>
<comment type="similarity">
    <text evidence="2 10">Belongs to the class-II aminoacyl-tRNA synthetase family.</text>
</comment>
<dbReference type="PANTHER" id="PTHR43707:SF1">
    <property type="entry name" value="HISTIDINE--TRNA LIGASE, MITOCHONDRIAL-RELATED"/>
    <property type="match status" value="1"/>
</dbReference>
<protein>
    <recommendedName>
        <fullName evidence="10">Histidine--tRNA ligase</fullName>
        <ecNumber evidence="10">6.1.1.21</ecNumber>
    </recommendedName>
    <alternativeName>
        <fullName evidence="10">Histidyl-tRNA synthetase</fullName>
        <shortName evidence="10">HisRS</shortName>
    </alternativeName>
</protein>
<feature type="domain" description="Aminoacyl-transfer RNA synthetases class-II family profile" evidence="13">
    <location>
        <begin position="24"/>
        <end position="350"/>
    </location>
</feature>
<feature type="binding site" evidence="11">
    <location>
        <begin position="274"/>
        <end position="275"/>
    </location>
    <ligand>
        <name>L-histidine</name>
        <dbReference type="ChEBI" id="CHEBI:57595"/>
    </ligand>
</feature>
<dbReference type="Proteomes" id="UP000056255">
    <property type="component" value="Chromosome"/>
</dbReference>
<dbReference type="Gene3D" id="3.40.50.800">
    <property type="entry name" value="Anticodon-binding domain"/>
    <property type="match status" value="1"/>
</dbReference>
<dbReference type="GO" id="GO:0005524">
    <property type="term" value="F:ATP binding"/>
    <property type="evidence" value="ECO:0007669"/>
    <property type="project" value="UniProtKB-UniRule"/>
</dbReference>
<dbReference type="GO" id="GO:0006427">
    <property type="term" value="P:histidyl-tRNA aminoacylation"/>
    <property type="evidence" value="ECO:0007669"/>
    <property type="project" value="UniProtKB-UniRule"/>
</dbReference>
<evidence type="ECO:0000256" key="9">
    <source>
        <dbReference type="ARBA" id="ARBA00047639"/>
    </source>
</evidence>
<dbReference type="EMBL" id="CP012172">
    <property type="protein sequence ID" value="AKV75177.1"/>
    <property type="molecule type" value="Genomic_DNA"/>
</dbReference>
<dbReference type="NCBIfam" id="TIGR00442">
    <property type="entry name" value="hisS"/>
    <property type="match status" value="1"/>
</dbReference>
<dbReference type="GO" id="GO:0000105">
    <property type="term" value="P:L-histidine biosynthetic process"/>
    <property type="evidence" value="ECO:0007669"/>
    <property type="project" value="InterPro"/>
</dbReference>
<evidence type="ECO:0000313" key="21">
    <source>
        <dbReference type="Proteomes" id="UP000056255"/>
    </source>
</evidence>
<dbReference type="SUPFAM" id="SSF55681">
    <property type="entry name" value="Class II aaRS and biotin synthetases"/>
    <property type="match status" value="1"/>
</dbReference>
<dbReference type="Proteomes" id="UP000062398">
    <property type="component" value="Chromosome"/>
</dbReference>
<dbReference type="SUPFAM" id="SSF52954">
    <property type="entry name" value="Class II aaRS ABD-related"/>
    <property type="match status" value="1"/>
</dbReference>
<reference evidence="14 20" key="1">
    <citation type="journal article" date="2014" name="J. Bacteriol.">
        <title>Role of an Archaeal PitA Transporter in the Copper and Arsenic Resistance of Metallosphaera sedula, an Extreme Thermoacidophile.</title>
        <authorList>
            <person name="McCarthy S."/>
            <person name="Ai C."/>
            <person name="Wheaton G."/>
            <person name="Tevatia R."/>
            <person name="Eckrich V."/>
            <person name="Kelly R."/>
            <person name="Blum P."/>
        </authorList>
    </citation>
    <scope>NUCLEOTIDE SEQUENCE [LARGE SCALE GENOMIC DNA]</scope>
    <source>
        <strain evidence="14 20">CuR1</strain>
    </source>
</reference>
<dbReference type="OMA" id="CGGGNFK"/>
<evidence type="ECO:0000256" key="8">
    <source>
        <dbReference type="ARBA" id="ARBA00023146"/>
    </source>
</evidence>
<feature type="binding site" evidence="11">
    <location>
        <position position="270"/>
    </location>
    <ligand>
        <name>L-histidine</name>
        <dbReference type="ChEBI" id="CHEBI:57595"/>
    </ligand>
</feature>
<keyword evidence="3 10" id="KW-0963">Cytoplasm</keyword>
<gene>
    <name evidence="10" type="primary">hisS</name>
    <name evidence="14" type="ORF">HA72_2267</name>
    <name evidence="15" type="ORF">MsedA_2323</name>
    <name evidence="16" type="ORF">MsedB_2326</name>
    <name evidence="17" type="ORF">MsedC_2323</name>
    <name evidence="18" type="ORF">MsedD_2324</name>
    <name evidence="19" type="ORF">MsedE_2327</name>
</gene>